<evidence type="ECO:0000313" key="2">
    <source>
        <dbReference type="WBParaSite" id="RSKR_0000732400.1"/>
    </source>
</evidence>
<name>A0AC35U428_9BILA</name>
<accession>A0AC35U428</accession>
<dbReference type="WBParaSite" id="RSKR_0000732400.1">
    <property type="protein sequence ID" value="RSKR_0000732400.1"/>
    <property type="gene ID" value="RSKR_0000732400"/>
</dbReference>
<reference evidence="2" key="1">
    <citation type="submission" date="2016-11" db="UniProtKB">
        <authorList>
            <consortium name="WormBaseParasite"/>
        </authorList>
    </citation>
    <scope>IDENTIFICATION</scope>
    <source>
        <strain evidence="2">KR3021</strain>
    </source>
</reference>
<sequence length="410" mass="45542">MMTVKQPDFITSSPSGQQQNNNNQNGINSSINNINTLNGIKLQHNGQQQQPQMGNGSMIAIKQEYIPTTSSQINQQQTIQPPQIIQLQSSGMNQSHLRSPMLTQDLGNNRSMQGTPNHIVGSPYNDLQSGGGRNQQNRLVQQQPHTVQIPATIHVPANQINLQNVMPQSNSSFTALPGSTQTITLGHLHFCQDPNDPQKWIIMNPLGNIIPTDDQNYQQQSGMNLQPTANDSNSTSSTPNATMNSTITEVSEMSLDTTHTMASSRKPSKRCACICPNCVSNGSQPRGEKPRIHVCHICQKTYGKTSHLRAHLRGHDGIKPFACDWVNCNKKFTRSDELQRHRRIHEGIKKFVCQICEKKFIRSDHLSKHVKTHGNARTNPRSKSESQELSAQVSASIDSVLNNSVNWNNN</sequence>
<organism evidence="1 2">
    <name type="scientific">Rhabditophanes sp. KR3021</name>
    <dbReference type="NCBI Taxonomy" id="114890"/>
    <lineage>
        <taxon>Eukaryota</taxon>
        <taxon>Metazoa</taxon>
        <taxon>Ecdysozoa</taxon>
        <taxon>Nematoda</taxon>
        <taxon>Chromadorea</taxon>
        <taxon>Rhabditida</taxon>
        <taxon>Tylenchina</taxon>
        <taxon>Panagrolaimomorpha</taxon>
        <taxon>Strongyloidoidea</taxon>
        <taxon>Alloionematidae</taxon>
        <taxon>Rhabditophanes</taxon>
    </lineage>
</organism>
<proteinExistence type="predicted"/>
<evidence type="ECO:0000313" key="1">
    <source>
        <dbReference type="Proteomes" id="UP000095286"/>
    </source>
</evidence>
<protein>
    <submittedName>
        <fullName evidence="2">C2H2-type domain-containing protein</fullName>
    </submittedName>
</protein>
<dbReference type="Proteomes" id="UP000095286">
    <property type="component" value="Unplaced"/>
</dbReference>